<keyword evidence="8" id="KW-1185">Reference proteome</keyword>
<keyword evidence="2" id="KW-0645">Protease</keyword>
<evidence type="ECO:0000256" key="2">
    <source>
        <dbReference type="ARBA" id="ARBA00022670"/>
    </source>
</evidence>
<feature type="region of interest" description="Disordered" evidence="4">
    <location>
        <begin position="1"/>
        <end position="74"/>
    </location>
</feature>
<feature type="compositionally biased region" description="Polar residues" evidence="4">
    <location>
        <begin position="1"/>
        <end position="11"/>
    </location>
</feature>
<evidence type="ECO:0000256" key="5">
    <source>
        <dbReference type="SAM" id="Phobius"/>
    </source>
</evidence>
<comment type="caution">
    <text evidence="7">The sequence shown here is derived from an EMBL/GenBank/DDBJ whole genome shotgun (WGS) entry which is preliminary data.</text>
</comment>
<sequence>MSSDTDPTTQARPPHWWTRPRTVPPQPTGPAEPAAGAESGEPAGPAAGAEPAESAEPGAGTAGEAAAPGSAGRYDPWGTAGVPLHSVDVGVPPVRRVVELRHVVAGALVLALLAGGIGGWLGVLAERRSSTRLELPQAGPGTGARAPESVAGIAAAALPGVVTLHVRGGTGNGTGTGFVLDGQGHILTNNHVVSDARETTVTFSTGEAVTAHVVGRDTGYDLAVVKVDGVRGLRPLQLGNSEDVKVGDPVVAIGAPFDLSNTVTAGIISATGRPITAGGDKGDGKDVSYVDALQTDAPINPGNSGGPLLDAGGRVIGINSAIRGAEKGDSERQGGSIGLGFAIPVNQGKRVAEEIIRTGRATHPVIGVTLDMGWNGDGARVGSRTSGGPAAKAGILDGDVITKVDGRLVHSGDELIIKIRAHRPGDPLALTVVRAGRERTLELVLGSANGS</sequence>
<evidence type="ECO:0000256" key="3">
    <source>
        <dbReference type="ARBA" id="ARBA00022801"/>
    </source>
</evidence>
<comment type="similarity">
    <text evidence="1">Belongs to the peptidase S1C family.</text>
</comment>
<keyword evidence="5" id="KW-1133">Transmembrane helix</keyword>
<gene>
    <name evidence="7" type="ORF">LG632_15720</name>
</gene>
<evidence type="ECO:0000256" key="1">
    <source>
        <dbReference type="ARBA" id="ARBA00010541"/>
    </source>
</evidence>
<dbReference type="Gene3D" id="2.30.42.10">
    <property type="match status" value="1"/>
</dbReference>
<dbReference type="EMBL" id="JAJAUY010000054">
    <property type="protein sequence ID" value="MCB5180828.1"/>
    <property type="molecule type" value="Genomic_DNA"/>
</dbReference>
<dbReference type="Pfam" id="PF13365">
    <property type="entry name" value="Trypsin_2"/>
    <property type="match status" value="1"/>
</dbReference>
<dbReference type="PANTHER" id="PTHR43343:SF3">
    <property type="entry name" value="PROTEASE DO-LIKE 8, CHLOROPLASTIC"/>
    <property type="match status" value="1"/>
</dbReference>
<evidence type="ECO:0000259" key="6">
    <source>
        <dbReference type="PROSITE" id="PS50106"/>
    </source>
</evidence>
<keyword evidence="5" id="KW-0812">Transmembrane</keyword>
<dbReference type="RefSeq" id="WP_226727803.1">
    <property type="nucleotide sequence ID" value="NZ_JAJAUY010000054.1"/>
</dbReference>
<dbReference type="InterPro" id="IPR009003">
    <property type="entry name" value="Peptidase_S1_PA"/>
</dbReference>
<dbReference type="PANTHER" id="PTHR43343">
    <property type="entry name" value="PEPTIDASE S12"/>
    <property type="match status" value="1"/>
</dbReference>
<feature type="compositionally biased region" description="Low complexity" evidence="4">
    <location>
        <begin position="31"/>
        <end position="72"/>
    </location>
</feature>
<feature type="domain" description="PDZ" evidence="6">
    <location>
        <begin position="355"/>
        <end position="407"/>
    </location>
</feature>
<dbReference type="PRINTS" id="PR00834">
    <property type="entry name" value="PROTEASES2C"/>
</dbReference>
<name>A0ABS8B886_9ACTN</name>
<evidence type="ECO:0000313" key="7">
    <source>
        <dbReference type="EMBL" id="MCB5180828.1"/>
    </source>
</evidence>
<evidence type="ECO:0000313" key="8">
    <source>
        <dbReference type="Proteomes" id="UP001199054"/>
    </source>
</evidence>
<proteinExistence type="inferred from homology"/>
<dbReference type="InterPro" id="IPR043504">
    <property type="entry name" value="Peptidase_S1_PA_chymotrypsin"/>
</dbReference>
<accession>A0ABS8B886</accession>
<dbReference type="SMART" id="SM00228">
    <property type="entry name" value="PDZ"/>
    <property type="match status" value="1"/>
</dbReference>
<organism evidence="7 8">
    <name type="scientific">Streptomyces antimicrobicus</name>
    <dbReference type="NCBI Taxonomy" id="2883108"/>
    <lineage>
        <taxon>Bacteria</taxon>
        <taxon>Bacillati</taxon>
        <taxon>Actinomycetota</taxon>
        <taxon>Actinomycetes</taxon>
        <taxon>Kitasatosporales</taxon>
        <taxon>Streptomycetaceae</taxon>
        <taxon>Streptomyces</taxon>
    </lineage>
</organism>
<dbReference type="InterPro" id="IPR001478">
    <property type="entry name" value="PDZ"/>
</dbReference>
<feature type="transmembrane region" description="Helical" evidence="5">
    <location>
        <begin position="103"/>
        <end position="123"/>
    </location>
</feature>
<dbReference type="InterPro" id="IPR001940">
    <property type="entry name" value="Peptidase_S1C"/>
</dbReference>
<dbReference type="Pfam" id="PF13180">
    <property type="entry name" value="PDZ_2"/>
    <property type="match status" value="1"/>
</dbReference>
<keyword evidence="3" id="KW-0378">Hydrolase</keyword>
<protein>
    <submittedName>
        <fullName evidence="7">Trypsin-like peptidase domain-containing protein</fullName>
    </submittedName>
</protein>
<dbReference type="Gene3D" id="2.40.10.10">
    <property type="entry name" value="Trypsin-like serine proteases"/>
    <property type="match status" value="2"/>
</dbReference>
<dbReference type="SUPFAM" id="SSF50156">
    <property type="entry name" value="PDZ domain-like"/>
    <property type="match status" value="1"/>
</dbReference>
<keyword evidence="5" id="KW-0472">Membrane</keyword>
<dbReference type="SUPFAM" id="SSF50494">
    <property type="entry name" value="Trypsin-like serine proteases"/>
    <property type="match status" value="1"/>
</dbReference>
<dbReference type="InterPro" id="IPR051201">
    <property type="entry name" value="Chloro_Bact_Ser_Proteases"/>
</dbReference>
<dbReference type="Proteomes" id="UP001199054">
    <property type="component" value="Unassembled WGS sequence"/>
</dbReference>
<dbReference type="PROSITE" id="PS50106">
    <property type="entry name" value="PDZ"/>
    <property type="match status" value="1"/>
</dbReference>
<dbReference type="InterPro" id="IPR036034">
    <property type="entry name" value="PDZ_sf"/>
</dbReference>
<evidence type="ECO:0000256" key="4">
    <source>
        <dbReference type="SAM" id="MobiDB-lite"/>
    </source>
</evidence>
<reference evidence="7 8" key="1">
    <citation type="submission" date="2021-10" db="EMBL/GenBank/DDBJ databases">
        <title>Streptomyces sp. strain SMC 277, a novel streptomycete isolated from soil.</title>
        <authorList>
            <person name="Chanama M."/>
        </authorList>
    </citation>
    <scope>NUCLEOTIDE SEQUENCE [LARGE SCALE GENOMIC DNA]</scope>
    <source>
        <strain evidence="7 8">SMC 277</strain>
    </source>
</reference>